<accession>A0ABP1CC47</accession>
<organism evidence="3 4">
    <name type="scientific">Candidatus Methylocalor cossyra</name>
    <dbReference type="NCBI Taxonomy" id="3108543"/>
    <lineage>
        <taxon>Bacteria</taxon>
        <taxon>Pseudomonadati</taxon>
        <taxon>Pseudomonadota</taxon>
        <taxon>Gammaproteobacteria</taxon>
        <taxon>Methylococcales</taxon>
        <taxon>Methylococcaceae</taxon>
        <taxon>Candidatus Methylocalor</taxon>
    </lineage>
</organism>
<gene>
    <name evidence="3" type="ORF">MECH1_V1_3040</name>
</gene>
<evidence type="ECO:0000259" key="2">
    <source>
        <dbReference type="Pfam" id="PF25607"/>
    </source>
</evidence>
<sequence>MVKGWACGRGRRLAVPRLPGQREGKRPGLGIVLAALGLVWLWALAGPAAAARIAVSLDRNPVPLNESFTLTFSADELPDGDPDFAPLERDFEILGQAQSNRFSLSNGRASRRVEWQLTVMARRAGQVEIPPIAFGADRSEPFAVTIVPAAGQPREAGEGEILVEVDAEPKNPYVQAQVIYTVRVLSRVPFGEARISSPQVENALIEKLDDGPSHAGLSTRHGTQYRVTELRYAVFPQKSGRLRIEPMRLEVQLGGSGRALFGPFFGRATRTQRLSSEAVELEVRPIPAAFAGRHWLPAEGLELEDSWVGQPLQITSGEPITRNLILKAKGATVGLLPELNSRALPPTGAIKQYPDQPVLNEEKRQDGLLASRQEKTAFIVAQPGTYRLPALEVPWWNTRTDRMEVARLPERLLTVLPSATHPPPAEAVPSASKASAPAEPPPAVASEAPPRPAGPWFWLALGLGAGWLATGLAWWFSRRSPPPHPAPAGTVSERSLVMAVERACRADDPLAARQALWAWAARQWPDSPTGGAEELKRLGDGELGRELERLDRALYGRDAQPWQGEALWLKFRAQVAAGAAGDTAAELEPLYKS</sequence>
<name>A0ABP1CC47_9GAMM</name>
<proteinExistence type="predicted"/>
<dbReference type="Proteomes" id="UP001497493">
    <property type="component" value="Chromosome"/>
</dbReference>
<dbReference type="Pfam" id="PF25607">
    <property type="entry name" value="DUF7939"/>
    <property type="match status" value="1"/>
</dbReference>
<dbReference type="InterPro" id="IPR057699">
    <property type="entry name" value="DUF7939"/>
</dbReference>
<dbReference type="PANTHER" id="PTHR40940:SF1">
    <property type="entry name" value="PROTEIN BATD"/>
    <property type="match status" value="1"/>
</dbReference>
<evidence type="ECO:0000313" key="3">
    <source>
        <dbReference type="EMBL" id="CAL1241816.1"/>
    </source>
</evidence>
<evidence type="ECO:0000256" key="1">
    <source>
        <dbReference type="SAM" id="MobiDB-lite"/>
    </source>
</evidence>
<dbReference type="EMBL" id="OZ026884">
    <property type="protein sequence ID" value="CAL1241816.1"/>
    <property type="molecule type" value="Genomic_DNA"/>
</dbReference>
<feature type="compositionally biased region" description="Pro residues" evidence="1">
    <location>
        <begin position="438"/>
        <end position="449"/>
    </location>
</feature>
<protein>
    <submittedName>
        <fullName evidence="3">BatD</fullName>
    </submittedName>
</protein>
<keyword evidence="4" id="KW-1185">Reference proteome</keyword>
<evidence type="ECO:0000313" key="4">
    <source>
        <dbReference type="Proteomes" id="UP001497493"/>
    </source>
</evidence>
<dbReference type="Pfam" id="PF13584">
    <property type="entry name" value="BatD"/>
    <property type="match status" value="1"/>
</dbReference>
<reference evidence="3 4" key="1">
    <citation type="submission" date="2024-04" db="EMBL/GenBank/DDBJ databases">
        <authorList>
            <person name="Cremers G."/>
        </authorList>
    </citation>
    <scope>NUCLEOTIDE SEQUENCE [LARGE SCALE GENOMIC DNA]</scope>
    <source>
        <strain evidence="3">MeCH1-AG</strain>
    </source>
</reference>
<dbReference type="PANTHER" id="PTHR40940">
    <property type="entry name" value="PROTEIN BATD-RELATED"/>
    <property type="match status" value="1"/>
</dbReference>
<dbReference type="InterPro" id="IPR025738">
    <property type="entry name" value="BatD"/>
</dbReference>
<feature type="compositionally biased region" description="Low complexity" evidence="1">
    <location>
        <begin position="427"/>
        <end position="437"/>
    </location>
</feature>
<feature type="region of interest" description="Disordered" evidence="1">
    <location>
        <begin position="417"/>
        <end position="449"/>
    </location>
</feature>
<feature type="domain" description="DUF7939" evidence="2">
    <location>
        <begin position="494"/>
        <end position="573"/>
    </location>
</feature>